<organism evidence="1 2">
    <name type="scientific">Tritrichomonas musculus</name>
    <dbReference type="NCBI Taxonomy" id="1915356"/>
    <lineage>
        <taxon>Eukaryota</taxon>
        <taxon>Metamonada</taxon>
        <taxon>Parabasalia</taxon>
        <taxon>Tritrichomonadida</taxon>
        <taxon>Tritrichomonadidae</taxon>
        <taxon>Tritrichomonas</taxon>
    </lineage>
</organism>
<protein>
    <submittedName>
        <fullName evidence="1">E3 ubiquitin-protein ligase HTD1</fullName>
    </submittedName>
</protein>
<evidence type="ECO:0000313" key="2">
    <source>
        <dbReference type="Proteomes" id="UP001470230"/>
    </source>
</evidence>
<sequence length="102" mass="12397">MYDFKSKKVRPTHYSIRSRHNVNCHQPKNWVIEGSNTNQKDDWIELDSQSEVQYLHGLNKQHTFELKTDKSFRYLRIRQNGLNTRNQHYFIFSALEFFGYLI</sequence>
<name>A0ABR2H7F9_9EUKA</name>
<dbReference type="Gene3D" id="2.60.120.260">
    <property type="entry name" value="Galactose-binding domain-like"/>
    <property type="match status" value="1"/>
</dbReference>
<evidence type="ECO:0000313" key="1">
    <source>
        <dbReference type="EMBL" id="KAK8842155.1"/>
    </source>
</evidence>
<keyword evidence="2" id="KW-1185">Reference proteome</keyword>
<comment type="caution">
    <text evidence="1">The sequence shown here is derived from an EMBL/GenBank/DDBJ whole genome shotgun (WGS) entry which is preliminary data.</text>
</comment>
<dbReference type="SUPFAM" id="SSF49785">
    <property type="entry name" value="Galactose-binding domain-like"/>
    <property type="match status" value="1"/>
</dbReference>
<proteinExistence type="predicted"/>
<dbReference type="EMBL" id="JAPFFF010000039">
    <property type="protein sequence ID" value="KAK8842155.1"/>
    <property type="molecule type" value="Genomic_DNA"/>
</dbReference>
<gene>
    <name evidence="1" type="ORF">M9Y10_026383</name>
</gene>
<dbReference type="InterPro" id="IPR008979">
    <property type="entry name" value="Galactose-bd-like_sf"/>
</dbReference>
<reference evidence="1 2" key="1">
    <citation type="submission" date="2024-04" db="EMBL/GenBank/DDBJ databases">
        <title>Tritrichomonas musculus Genome.</title>
        <authorList>
            <person name="Alves-Ferreira E."/>
            <person name="Grigg M."/>
            <person name="Lorenzi H."/>
            <person name="Galac M."/>
        </authorList>
    </citation>
    <scope>NUCLEOTIDE SEQUENCE [LARGE SCALE GENOMIC DNA]</scope>
    <source>
        <strain evidence="1 2">EAF2021</strain>
    </source>
</reference>
<dbReference type="Proteomes" id="UP001470230">
    <property type="component" value="Unassembled WGS sequence"/>
</dbReference>
<accession>A0ABR2H7F9</accession>